<feature type="compositionally biased region" description="Basic residues" evidence="1">
    <location>
        <begin position="136"/>
        <end position="145"/>
    </location>
</feature>
<dbReference type="GO" id="GO:0003700">
    <property type="term" value="F:DNA-binding transcription factor activity"/>
    <property type="evidence" value="ECO:0007669"/>
    <property type="project" value="InterPro"/>
</dbReference>
<proteinExistence type="predicted"/>
<gene>
    <name evidence="2" type="ORF">ECRASSUSDP1_LOCUS10953</name>
</gene>
<reference evidence="2" key="1">
    <citation type="submission" date="2023-07" db="EMBL/GenBank/DDBJ databases">
        <authorList>
            <consortium name="AG Swart"/>
            <person name="Singh M."/>
            <person name="Singh A."/>
            <person name="Seah K."/>
            <person name="Emmerich C."/>
        </authorList>
    </citation>
    <scope>NUCLEOTIDE SEQUENCE</scope>
    <source>
        <strain evidence="2">DP1</strain>
    </source>
</reference>
<keyword evidence="3" id="KW-1185">Reference proteome</keyword>
<evidence type="ECO:0000313" key="3">
    <source>
        <dbReference type="Proteomes" id="UP001295684"/>
    </source>
</evidence>
<comment type="caution">
    <text evidence="2">The sequence shown here is derived from an EMBL/GenBank/DDBJ whole genome shotgun (WGS) entry which is preliminary data.</text>
</comment>
<accession>A0AAD1UMH9</accession>
<dbReference type="GO" id="GO:0003677">
    <property type="term" value="F:DNA binding"/>
    <property type="evidence" value="ECO:0007669"/>
    <property type="project" value="InterPro"/>
</dbReference>
<dbReference type="AlphaFoldDB" id="A0AAD1UMH9"/>
<sequence>MQFSQIQSIYNNMYSAPAQSSFPYCLGGLSGLIPAFSEELNHDNSSFGANDACKSSHDSTSQGSYCNKSFCKIIDKNSLNSQCMELNKENSQIGYEKQCNTESSSSKSFITIRDVKIAPTISQDKNQNVSSEKGIKQKSKRKAANKAKIPQNLIENRKQEILASLEKVSDASKEVIQAVPRISTGSKRGSNYRGVSVNGKKWQVMVMGFGKKRYYGGIKDQQEAARLYDKYAILTQGVGAKTNFSYTKEQVLCILNENLKFE</sequence>
<dbReference type="Gene3D" id="3.30.730.10">
    <property type="entry name" value="AP2/ERF domain"/>
    <property type="match status" value="1"/>
</dbReference>
<dbReference type="InterPro" id="IPR016177">
    <property type="entry name" value="DNA-bd_dom_sf"/>
</dbReference>
<name>A0AAD1UMH9_EUPCR</name>
<feature type="region of interest" description="Disordered" evidence="1">
    <location>
        <begin position="124"/>
        <end position="146"/>
    </location>
</feature>
<evidence type="ECO:0000256" key="1">
    <source>
        <dbReference type="SAM" id="MobiDB-lite"/>
    </source>
</evidence>
<dbReference type="InterPro" id="IPR036955">
    <property type="entry name" value="AP2/ERF_dom_sf"/>
</dbReference>
<evidence type="ECO:0000313" key="2">
    <source>
        <dbReference type="EMBL" id="CAI2369650.1"/>
    </source>
</evidence>
<dbReference type="SUPFAM" id="SSF54171">
    <property type="entry name" value="DNA-binding domain"/>
    <property type="match status" value="1"/>
</dbReference>
<dbReference type="Proteomes" id="UP001295684">
    <property type="component" value="Unassembled WGS sequence"/>
</dbReference>
<organism evidence="2 3">
    <name type="scientific">Euplotes crassus</name>
    <dbReference type="NCBI Taxonomy" id="5936"/>
    <lineage>
        <taxon>Eukaryota</taxon>
        <taxon>Sar</taxon>
        <taxon>Alveolata</taxon>
        <taxon>Ciliophora</taxon>
        <taxon>Intramacronucleata</taxon>
        <taxon>Spirotrichea</taxon>
        <taxon>Hypotrichia</taxon>
        <taxon>Euplotida</taxon>
        <taxon>Euplotidae</taxon>
        <taxon>Moneuplotes</taxon>
    </lineage>
</organism>
<protein>
    <recommendedName>
        <fullName evidence="4">AP2/ERF domain-containing protein</fullName>
    </recommendedName>
</protein>
<dbReference type="EMBL" id="CAMPGE010010803">
    <property type="protein sequence ID" value="CAI2369650.1"/>
    <property type="molecule type" value="Genomic_DNA"/>
</dbReference>
<evidence type="ECO:0008006" key="4">
    <source>
        <dbReference type="Google" id="ProtNLM"/>
    </source>
</evidence>